<proteinExistence type="predicted"/>
<protein>
    <submittedName>
        <fullName evidence="2">Uncharacterized protein</fullName>
    </submittedName>
</protein>
<keyword evidence="1" id="KW-0732">Signal</keyword>
<name>A0A8X6MI95_9ARAC</name>
<dbReference type="Proteomes" id="UP000886998">
    <property type="component" value="Unassembled WGS sequence"/>
</dbReference>
<accession>A0A8X6MI95</accession>
<keyword evidence="3" id="KW-1185">Reference proteome</keyword>
<reference evidence="2" key="1">
    <citation type="submission" date="2020-08" db="EMBL/GenBank/DDBJ databases">
        <title>Multicomponent nature underlies the extraordinary mechanical properties of spider dragline silk.</title>
        <authorList>
            <person name="Kono N."/>
            <person name="Nakamura H."/>
            <person name="Mori M."/>
            <person name="Yoshida Y."/>
            <person name="Ohtoshi R."/>
            <person name="Malay A.D."/>
            <person name="Moran D.A.P."/>
            <person name="Tomita M."/>
            <person name="Numata K."/>
            <person name="Arakawa K."/>
        </authorList>
    </citation>
    <scope>NUCLEOTIDE SEQUENCE</scope>
</reference>
<organism evidence="2 3">
    <name type="scientific">Trichonephila inaurata madagascariensis</name>
    <dbReference type="NCBI Taxonomy" id="2747483"/>
    <lineage>
        <taxon>Eukaryota</taxon>
        <taxon>Metazoa</taxon>
        <taxon>Ecdysozoa</taxon>
        <taxon>Arthropoda</taxon>
        <taxon>Chelicerata</taxon>
        <taxon>Arachnida</taxon>
        <taxon>Araneae</taxon>
        <taxon>Araneomorphae</taxon>
        <taxon>Entelegynae</taxon>
        <taxon>Araneoidea</taxon>
        <taxon>Nephilidae</taxon>
        <taxon>Trichonephila</taxon>
        <taxon>Trichonephila inaurata</taxon>
    </lineage>
</organism>
<evidence type="ECO:0000256" key="1">
    <source>
        <dbReference type="SAM" id="SignalP"/>
    </source>
</evidence>
<dbReference type="AlphaFoldDB" id="A0A8X6MI95"/>
<dbReference type="EMBL" id="BMAV01027052">
    <property type="protein sequence ID" value="GFS55776.1"/>
    <property type="molecule type" value="Genomic_DNA"/>
</dbReference>
<evidence type="ECO:0000313" key="3">
    <source>
        <dbReference type="Proteomes" id="UP000886998"/>
    </source>
</evidence>
<sequence length="109" mass="12525">MFFSWCTVWFVVLTLCGSHVSEAEGFIRNMIQEVISKNLHRKPEDPEQLAYLNRLNFYSGYEVRFTAWGMFDAQKKLLLNVTGFLVSYGVLFASELRTTELGKFVGTAL</sequence>
<feature type="signal peptide" evidence="1">
    <location>
        <begin position="1"/>
        <end position="23"/>
    </location>
</feature>
<evidence type="ECO:0000313" key="2">
    <source>
        <dbReference type="EMBL" id="GFS55776.1"/>
    </source>
</evidence>
<comment type="caution">
    <text evidence="2">The sequence shown here is derived from an EMBL/GenBank/DDBJ whole genome shotgun (WGS) entry which is preliminary data.</text>
</comment>
<gene>
    <name evidence="2" type="primary">AVEN_109535_1</name>
    <name evidence="2" type="ORF">TNIN_307591</name>
</gene>
<feature type="chain" id="PRO_5036473083" evidence="1">
    <location>
        <begin position="24"/>
        <end position="109"/>
    </location>
</feature>